<dbReference type="EMBL" id="CP094348">
    <property type="protein sequence ID" value="UOB19832.1"/>
    <property type="molecule type" value="Genomic_DNA"/>
</dbReference>
<sequence length="120" mass="14686">MGLDMYFYVEEMSTKELIEFAYYRKFNALHGYFDKKYKLDNPGRCEVTEFDLHYLLNAVREIHSSPERAPKILPYYTGPFFGSYEYGDIYFEYMFQLHRDLKRLITLDRSKYRIIYQADY</sequence>
<dbReference type="Proteomes" id="UP000830343">
    <property type="component" value="Chromosome"/>
</dbReference>
<dbReference type="RefSeq" id="WP_243365208.1">
    <property type="nucleotide sequence ID" value="NZ_CP094348.1"/>
</dbReference>
<keyword evidence="2" id="KW-1185">Reference proteome</keyword>
<evidence type="ECO:0000313" key="2">
    <source>
        <dbReference type="Proteomes" id="UP000830343"/>
    </source>
</evidence>
<proteinExistence type="predicted"/>
<gene>
    <name evidence="1" type="ORF">MRZ06_07235</name>
</gene>
<reference evidence="1" key="2">
    <citation type="submission" date="2022-04" db="EMBL/GenBank/DDBJ databases">
        <title>Antimicrobial genetic elements in methicillin-resistant Macrococcus armenti.</title>
        <authorList>
            <person name="Keller J.E."/>
            <person name="Schwendener S."/>
            <person name="Pantucek R."/>
            <person name="Perreten V."/>
        </authorList>
    </citation>
    <scope>NUCLEOTIDE SEQUENCE</scope>
    <source>
        <strain evidence="1">CCM 2609</strain>
    </source>
</reference>
<protein>
    <submittedName>
        <fullName evidence="1">Uncharacterized protein</fullName>
    </submittedName>
</protein>
<accession>A0ABY3ZSG3</accession>
<organism evidence="1 2">
    <name type="scientific">Macrococcus armenti</name>
    <dbReference type="NCBI Taxonomy" id="2875764"/>
    <lineage>
        <taxon>Bacteria</taxon>
        <taxon>Bacillati</taxon>
        <taxon>Bacillota</taxon>
        <taxon>Bacilli</taxon>
        <taxon>Bacillales</taxon>
        <taxon>Staphylococcaceae</taxon>
        <taxon>Macrococcus</taxon>
    </lineage>
</organism>
<evidence type="ECO:0000313" key="1">
    <source>
        <dbReference type="EMBL" id="UOB19832.1"/>
    </source>
</evidence>
<name>A0ABY3ZSG3_9STAP</name>
<reference evidence="1" key="1">
    <citation type="submission" date="2022-03" db="EMBL/GenBank/DDBJ databases">
        <authorList>
            <person name="Vrbovska V."/>
            <person name="Kovarovic V."/>
            <person name="Botka T."/>
            <person name="Pantucek R."/>
        </authorList>
    </citation>
    <scope>NUCLEOTIDE SEQUENCE</scope>
    <source>
        <strain evidence="1">CCM 2609</strain>
    </source>
</reference>